<reference evidence="2 3" key="1">
    <citation type="submission" date="2018-04" db="EMBL/GenBank/DDBJ databases">
        <title>Massilia violaceinigra sp. nov., a novel purple-pigmented bacterium isolated from Tianshan glacier, Xinjiang, China.</title>
        <authorList>
            <person name="Wang H."/>
        </authorList>
    </citation>
    <scope>NUCLEOTIDE SEQUENCE [LARGE SCALE GENOMIC DNA]</scope>
    <source>
        <strain evidence="2 3">B448-2</strain>
    </source>
</reference>
<protein>
    <submittedName>
        <fullName evidence="2">Uncharacterized protein</fullName>
    </submittedName>
</protein>
<comment type="caution">
    <text evidence="2">The sequence shown here is derived from an EMBL/GenBank/DDBJ whole genome shotgun (WGS) entry which is preliminary data.</text>
</comment>
<evidence type="ECO:0000313" key="3">
    <source>
        <dbReference type="Proteomes" id="UP000241421"/>
    </source>
</evidence>
<keyword evidence="1" id="KW-0732">Signal</keyword>
<evidence type="ECO:0000313" key="2">
    <source>
        <dbReference type="EMBL" id="PWF55051.1"/>
    </source>
</evidence>
<dbReference type="Proteomes" id="UP000241421">
    <property type="component" value="Unassembled WGS sequence"/>
</dbReference>
<name>A0A2U2I5L7_9BURK</name>
<sequence length="195" mass="21008">MVGYTTTLENHMTMFKIALGALAMTALQATAHPPEAARAQGAFFAQLGKLCGATYEGASVFPRDPADSFAGKKLVAHIAACKPEEIRIPFLVGEDRSRTWIIRNERTGLTLKHDHRHADGTPDAVTMYGGLASDGGTTLAQSFLADAHTAELIPAASTNVWTLSLSADASTMTYYLERDGKPRFKAELRRVANAK</sequence>
<dbReference type="AlphaFoldDB" id="A0A2U2I5L7"/>
<gene>
    <name evidence="2" type="ORF">C7C56_004015</name>
</gene>
<evidence type="ECO:0000256" key="1">
    <source>
        <dbReference type="SAM" id="SignalP"/>
    </source>
</evidence>
<keyword evidence="3" id="KW-1185">Reference proteome</keyword>
<organism evidence="2 3">
    <name type="scientific">Massilia glaciei</name>
    <dbReference type="NCBI Taxonomy" id="1524097"/>
    <lineage>
        <taxon>Bacteria</taxon>
        <taxon>Pseudomonadati</taxon>
        <taxon>Pseudomonadota</taxon>
        <taxon>Betaproteobacteria</taxon>
        <taxon>Burkholderiales</taxon>
        <taxon>Oxalobacteraceae</taxon>
        <taxon>Telluria group</taxon>
        <taxon>Massilia</taxon>
    </lineage>
</organism>
<accession>A0A2U2I5L7</accession>
<proteinExistence type="predicted"/>
<feature type="chain" id="PRO_5015774318" evidence="1">
    <location>
        <begin position="32"/>
        <end position="195"/>
    </location>
</feature>
<dbReference type="EMBL" id="PXWF02000050">
    <property type="protein sequence ID" value="PWF55051.1"/>
    <property type="molecule type" value="Genomic_DNA"/>
</dbReference>
<feature type="signal peptide" evidence="1">
    <location>
        <begin position="1"/>
        <end position="31"/>
    </location>
</feature>